<evidence type="ECO:0000313" key="2">
    <source>
        <dbReference type="Proteomes" id="UP000004510"/>
    </source>
</evidence>
<gene>
    <name evidence="1" type="ORF">HMPREF0004_0813</name>
</gene>
<dbReference type="EMBL" id="ADMS01000019">
    <property type="protein sequence ID" value="EFF77854.1"/>
    <property type="molecule type" value="Genomic_DNA"/>
</dbReference>
<accession>D4X5R6</accession>
<comment type="caution">
    <text evidence="1">The sequence shown here is derived from an EMBL/GenBank/DDBJ whole genome shotgun (WGS) entry which is preliminary data.</text>
</comment>
<evidence type="ECO:0000313" key="1">
    <source>
        <dbReference type="EMBL" id="EFF77854.1"/>
    </source>
</evidence>
<sequence>MAVSLATGFLMHTKRQHPILDRQPQLRAAADAAGFECLDTRWRGLSAMYRFQCSVGHQFERTLQTFGRASQAKCPLCVAQINFTRLGELATKNGVTCLEPEWLGWDVPHRFQCEAGHEWNRKGNKALQRIGCAVCGRDAGYRRRRDDLLLRIQQTATARGGQCLDTVSPRGQKTFQFRCGAGHEWEAAGADVLRRTWCPECARLRKVEGYRHPDGLARLQRKAKERGGACLSDTYHGLGVRYGFRCADGHEWQTTGGKILLGSWCGVCANLNKRLGIEAAHQAARERGGECLTSVYLNTTKKMHWLCHRGHDWHAPFASIRAGHWCAQCAHIERITNAKSLAAMRYRVKGLPVDDRGLPHKPRLSRP</sequence>
<organism evidence="1 2">
    <name type="scientific">Achromobacter piechaudii ATCC 43553</name>
    <dbReference type="NCBI Taxonomy" id="742159"/>
    <lineage>
        <taxon>Bacteria</taxon>
        <taxon>Pseudomonadati</taxon>
        <taxon>Pseudomonadota</taxon>
        <taxon>Betaproteobacteria</taxon>
        <taxon>Burkholderiales</taxon>
        <taxon>Alcaligenaceae</taxon>
        <taxon>Achromobacter</taxon>
    </lineage>
</organism>
<dbReference type="PATRIC" id="fig|742159.3.peg.1657"/>
<dbReference type="Proteomes" id="UP000004510">
    <property type="component" value="Unassembled WGS sequence"/>
</dbReference>
<proteinExistence type="predicted"/>
<dbReference type="eggNOG" id="ENOG502ZCH9">
    <property type="taxonomic scope" value="Bacteria"/>
</dbReference>
<name>D4X5R6_9BURK</name>
<reference evidence="2" key="1">
    <citation type="submission" date="2010-03" db="EMBL/GenBank/DDBJ databases">
        <title>Complete sequence of Mobiluncus curtisii ATCC 43063.</title>
        <authorList>
            <person name="Muzny D."/>
            <person name="Qin X."/>
            <person name="Deng J."/>
            <person name="Jiang H."/>
            <person name="Liu Y."/>
            <person name="Qu J."/>
            <person name="Song X.-Z."/>
            <person name="Zhang L."/>
            <person name="Thornton R."/>
            <person name="Coyle M."/>
            <person name="Francisco L."/>
            <person name="Jackson L."/>
            <person name="Javaid M."/>
            <person name="Korchina V."/>
            <person name="Kovar C."/>
            <person name="Mata R."/>
            <person name="Mathew T."/>
            <person name="Ngo R."/>
            <person name="Nguyen L."/>
            <person name="Nguyen N."/>
            <person name="Okwuonu G."/>
            <person name="Ongeri F."/>
            <person name="Pham C."/>
            <person name="Simmons D."/>
            <person name="Wilczek-Boney K."/>
            <person name="Hale W."/>
            <person name="Jakkamsetti A."/>
            <person name="Pham P."/>
            <person name="Ruth R."/>
            <person name="San Lucas F."/>
            <person name="Warren J."/>
            <person name="Zhang J."/>
            <person name="Zhao Z."/>
            <person name="Zhou C."/>
            <person name="Zhu D."/>
            <person name="Lee S."/>
            <person name="Bess C."/>
            <person name="Blankenburg K."/>
            <person name="Forbes L."/>
            <person name="Fu Q."/>
            <person name="Gubbala S."/>
            <person name="Hirani K."/>
            <person name="Jayaseelan J.C."/>
            <person name="Lara F."/>
            <person name="Munidasa M."/>
            <person name="Palculict T."/>
            <person name="Patil S."/>
            <person name="Pu L.-L."/>
            <person name="Saada N."/>
            <person name="Tang L."/>
            <person name="Weissenberger G."/>
            <person name="Zhu Y."/>
            <person name="Hemphill L."/>
            <person name="Shang Y."/>
            <person name="Youmans B."/>
            <person name="Ayvaz T."/>
            <person name="Ross M."/>
            <person name="Santibanez J."/>
            <person name="Aqrawi P."/>
            <person name="Gross S."/>
            <person name="Joshi V."/>
            <person name="Fowler G."/>
            <person name="Nazareth L."/>
            <person name="Reid J."/>
            <person name="Worley K."/>
            <person name="Petrosino J."/>
            <person name="Highlander S."/>
            <person name="Gibbs R."/>
            <person name="Gibbs R."/>
        </authorList>
    </citation>
    <scope>NUCLEOTIDE SEQUENCE [LARGE SCALE GENOMIC DNA]</scope>
    <source>
        <strain evidence="2">ATCC 43553</strain>
    </source>
</reference>
<dbReference type="HOGENOM" id="CLU_046390_0_0_4"/>
<evidence type="ECO:0008006" key="3">
    <source>
        <dbReference type="Google" id="ProtNLM"/>
    </source>
</evidence>
<dbReference type="AlphaFoldDB" id="D4X5R6"/>
<protein>
    <recommendedName>
        <fullName evidence="3">Zinc-ribbon domain-containing protein</fullName>
    </recommendedName>
</protein>